<name>A0AAV7Z5U8_9EUKA</name>
<sequence length="404" mass="45487">MDVCANTAISGTCTKISLVKSIGSKLQVYLDSTTDQRSPSIASIGCNQEKFVITWQNEQEQGDMIGIFAQVFNSTDGSKIGIEFLVNADTLQEQRIPSIASIGRGSSLDNTMQICEEENEKFVITWENYGQDGSGWGIFGQGFSSANHTKIDDEFQVNTFVNENQQYPAITGIWSTKKDRSEEEGVENDKFVIIWQSYLQDSGGWGVFGQVFSSEDHTKIGEEFQVNTYTHNAQFLPRVTSMKEKFVVSWASYQQDDVCCQGVYFQMFNSTDSSVIGSESLANSATQYDQTYPDITSITDNDGDKFVIVWRSDHQNQSFKDIYLKIFDSNTGEALLEDDFLVTNYTLSNKYSPKITEIGGGEDENEKSRFVITWQSQSTLPGKESEDREEIFAQIFYKSKSMSM</sequence>
<proteinExistence type="predicted"/>
<comment type="caution">
    <text evidence="1">The sequence shown here is derived from an EMBL/GenBank/DDBJ whole genome shotgun (WGS) entry which is preliminary data.</text>
</comment>
<dbReference type="AlphaFoldDB" id="A0AAV7Z5U8"/>
<evidence type="ECO:0000313" key="2">
    <source>
        <dbReference type="Proteomes" id="UP001146793"/>
    </source>
</evidence>
<dbReference type="Proteomes" id="UP001146793">
    <property type="component" value="Unassembled WGS sequence"/>
</dbReference>
<dbReference type="EMBL" id="JANTQA010000033">
    <property type="protein sequence ID" value="KAJ3437472.1"/>
    <property type="molecule type" value="Genomic_DNA"/>
</dbReference>
<evidence type="ECO:0000313" key="1">
    <source>
        <dbReference type="EMBL" id="KAJ3437472.1"/>
    </source>
</evidence>
<gene>
    <name evidence="1" type="ORF">M0812_16635</name>
</gene>
<organism evidence="1 2">
    <name type="scientific">Anaeramoeba flamelloides</name>
    <dbReference type="NCBI Taxonomy" id="1746091"/>
    <lineage>
        <taxon>Eukaryota</taxon>
        <taxon>Metamonada</taxon>
        <taxon>Anaeramoebidae</taxon>
        <taxon>Anaeramoeba</taxon>
    </lineage>
</organism>
<reference evidence="1" key="1">
    <citation type="submission" date="2022-08" db="EMBL/GenBank/DDBJ databases">
        <title>Novel sulphate-reducing endosymbionts in the free-living metamonad Anaeramoeba.</title>
        <authorList>
            <person name="Jerlstrom-Hultqvist J."/>
            <person name="Cepicka I."/>
            <person name="Gallot-Lavallee L."/>
            <person name="Salas-Leiva D."/>
            <person name="Curtis B.A."/>
            <person name="Zahonova K."/>
            <person name="Pipaliya S."/>
            <person name="Dacks J."/>
            <person name="Roger A.J."/>
        </authorList>
    </citation>
    <scope>NUCLEOTIDE SEQUENCE</scope>
    <source>
        <strain evidence="1">Busselton2</strain>
    </source>
</reference>
<protein>
    <submittedName>
        <fullName evidence="1">Uncharacterized protein</fullName>
    </submittedName>
</protein>
<accession>A0AAV7Z5U8</accession>